<dbReference type="SUPFAM" id="SSF82199">
    <property type="entry name" value="SET domain"/>
    <property type="match status" value="1"/>
</dbReference>
<dbReference type="EMBL" id="JAENGZ010000354">
    <property type="protein sequence ID" value="KAG6961271.1"/>
    <property type="molecule type" value="Genomic_DNA"/>
</dbReference>
<evidence type="ECO:0008006" key="3">
    <source>
        <dbReference type="Google" id="ProtNLM"/>
    </source>
</evidence>
<gene>
    <name evidence="1" type="ORF">JG687_00007784</name>
</gene>
<sequence length="80" mass="8779">MCVPKYAPPITSRCLNATTSTISDDTNCSVELACGNQFCTQYSVDIIQTRIGLGATCNDWIPMGAFIFEYVGEILFEEEA</sequence>
<dbReference type="AlphaFoldDB" id="A0A8T1UE64"/>
<comment type="caution">
    <text evidence="1">The sequence shown here is derived from an EMBL/GenBank/DDBJ whole genome shotgun (WGS) entry which is preliminary data.</text>
</comment>
<organism evidence="1 2">
    <name type="scientific">Phytophthora cactorum</name>
    <dbReference type="NCBI Taxonomy" id="29920"/>
    <lineage>
        <taxon>Eukaryota</taxon>
        <taxon>Sar</taxon>
        <taxon>Stramenopiles</taxon>
        <taxon>Oomycota</taxon>
        <taxon>Peronosporomycetes</taxon>
        <taxon>Peronosporales</taxon>
        <taxon>Peronosporaceae</taxon>
        <taxon>Phytophthora</taxon>
    </lineage>
</organism>
<evidence type="ECO:0000313" key="1">
    <source>
        <dbReference type="EMBL" id="KAG6961271.1"/>
    </source>
</evidence>
<proteinExistence type="predicted"/>
<reference evidence="1" key="1">
    <citation type="submission" date="2021-01" db="EMBL/GenBank/DDBJ databases">
        <title>Phytophthora aleatoria, a newly-described species from Pinus radiata is distinct from Phytophthora cactorum isolates based on comparative genomics.</title>
        <authorList>
            <person name="Mcdougal R."/>
            <person name="Panda P."/>
            <person name="Williams N."/>
            <person name="Studholme D.J."/>
        </authorList>
    </citation>
    <scope>NUCLEOTIDE SEQUENCE</scope>
    <source>
        <strain evidence="1">NZFS 3830</strain>
    </source>
</reference>
<name>A0A8T1UE64_9STRA</name>
<protein>
    <recommendedName>
        <fullName evidence="3">SET domain</fullName>
    </recommendedName>
</protein>
<evidence type="ECO:0000313" key="2">
    <source>
        <dbReference type="Proteomes" id="UP000688947"/>
    </source>
</evidence>
<dbReference type="InterPro" id="IPR046341">
    <property type="entry name" value="SET_dom_sf"/>
</dbReference>
<dbReference type="OrthoDB" id="109758at2759"/>
<dbReference type="Gene3D" id="2.170.270.10">
    <property type="entry name" value="SET domain"/>
    <property type="match status" value="1"/>
</dbReference>
<dbReference type="Proteomes" id="UP000688947">
    <property type="component" value="Unassembled WGS sequence"/>
</dbReference>
<accession>A0A8T1UE64</accession>